<dbReference type="PROSITE" id="PS52016">
    <property type="entry name" value="TONB_DEPENDENT_REC_3"/>
    <property type="match status" value="1"/>
</dbReference>
<dbReference type="PANTHER" id="PTHR30069:SF29">
    <property type="entry name" value="HEMOGLOBIN AND HEMOGLOBIN-HAPTOGLOBIN-BINDING PROTEIN 1-RELATED"/>
    <property type="match status" value="1"/>
</dbReference>
<accession>A0ABU5ZW86</accession>
<sequence length="922" mass="103938">MIKKYIVAFVLCIQSIYAQNTEISITLSFENIDLLTAIEKIEEKSKYTFFFQDSWLEEYQSISRNYENADINVVLSDLFKDTLLNFFIIEKERRVILTRNNRIYDYLPDGFIIDEETDKVKENNIITQSQSFGNILSSKVNNAGSEIIRIGKSVANSNQKSFNISGRISNKQTQRGVADAKIIVNGRDLGVQTDKNGFFVMSIKGGQYLIEIDALGMERIKKNVIIYNDGTLNIAVKERVELLDEVILESEKNTNVDNTVTKTEIDVKESKNIPLALGERNVLKVATTLPGITTAGEGANGYNVRGGKSDQNLILLDDAVIYNPQHFFGIFSALNPFALGEANIYKSSIPVEYGGRLSSVFDLKTKDASKEKVAVEGSIGPVTGNLLAEIPVVKNKSGIMIGGRGAYANWILSSLDEESLKNSEASFYDAIAKYNHQIGDKTKIEATAYWSRDDFSITSDSLYVYGNRAFSLRLNHRFNEKNSVKVAASNSQYSFDIEFDGDADNDFELGYKINESELKLQFKYLYNDKIKLDYGVSGKLYEVNPGTLQPKGPESIIDPLEIEKERGLESGAFIASEIDIFKGFTLNAGIRYSLYNALGSGTQNVFQEGVPKDEGTIVETLTFDNNEVIKTYGGPETRVSARYLFTDDFSVKASYNKTFQYIHTLSNNTTVSPIDTWKLSDLNIEPQSSQQYSLGLYKNFADAMFEMSLEGFYKRSENILDFKTGAEILLNENIETEVLQGKGKAYGVEFLLKKQKGKLYGWLGYTYSRSFLQLDSPFDEERVNNGDFFPSNFDKPHDFSLVTNYKFTKRFSVSTNFVYQTGRPVTFPIGTFSFDDTEFAVFSARNKFRIPDFYRLDIGLNIEGNHKRNKLAHGFWTISVYNVLGRNNPLSVYFVTEDGEVKGLQSSVFSIPIPSITYNFKF</sequence>
<dbReference type="Gene3D" id="2.170.130.10">
    <property type="entry name" value="TonB-dependent receptor, plug domain"/>
    <property type="match status" value="1"/>
</dbReference>
<evidence type="ECO:0000313" key="15">
    <source>
        <dbReference type="Proteomes" id="UP001327027"/>
    </source>
</evidence>
<dbReference type="SUPFAM" id="SSF56935">
    <property type="entry name" value="Porins"/>
    <property type="match status" value="1"/>
</dbReference>
<name>A0ABU5ZW86_9FLAO</name>
<dbReference type="InterPro" id="IPR008969">
    <property type="entry name" value="CarboxyPept-like_regulatory"/>
</dbReference>
<dbReference type="InterPro" id="IPR037066">
    <property type="entry name" value="Plug_dom_sf"/>
</dbReference>
<comment type="subcellular location">
    <subcellularLocation>
        <location evidence="1 10">Cell outer membrane</location>
        <topology evidence="1 10">Multi-pass membrane protein</topology>
    </subcellularLocation>
</comment>
<comment type="similarity">
    <text evidence="10 11">Belongs to the TonB-dependent receptor family.</text>
</comment>
<keyword evidence="5" id="KW-0732">Signal</keyword>
<comment type="caution">
    <text evidence="14">The sequence shown here is derived from an EMBL/GenBank/DDBJ whole genome shotgun (WGS) entry which is preliminary data.</text>
</comment>
<feature type="domain" description="TonB-dependent receptor-like beta-barrel" evidence="12">
    <location>
        <begin position="426"/>
        <end position="862"/>
    </location>
</feature>
<evidence type="ECO:0000259" key="13">
    <source>
        <dbReference type="Pfam" id="PF07715"/>
    </source>
</evidence>
<dbReference type="InterPro" id="IPR039426">
    <property type="entry name" value="TonB-dep_rcpt-like"/>
</dbReference>
<keyword evidence="9 10" id="KW-0998">Cell outer membrane</keyword>
<protein>
    <submittedName>
        <fullName evidence="14">TonB-dependent receptor</fullName>
    </submittedName>
</protein>
<dbReference type="EMBL" id="JAYKLX010000005">
    <property type="protein sequence ID" value="MEB3346136.1"/>
    <property type="molecule type" value="Genomic_DNA"/>
</dbReference>
<keyword evidence="4 10" id="KW-0812">Transmembrane</keyword>
<keyword evidence="15" id="KW-1185">Reference proteome</keyword>
<evidence type="ECO:0000256" key="8">
    <source>
        <dbReference type="ARBA" id="ARBA00023170"/>
    </source>
</evidence>
<evidence type="ECO:0000256" key="2">
    <source>
        <dbReference type="ARBA" id="ARBA00022448"/>
    </source>
</evidence>
<evidence type="ECO:0000256" key="11">
    <source>
        <dbReference type="RuleBase" id="RU003357"/>
    </source>
</evidence>
<evidence type="ECO:0000313" key="14">
    <source>
        <dbReference type="EMBL" id="MEB3346136.1"/>
    </source>
</evidence>
<dbReference type="Pfam" id="PF13715">
    <property type="entry name" value="CarbopepD_reg_2"/>
    <property type="match status" value="1"/>
</dbReference>
<dbReference type="Gene3D" id="2.40.170.20">
    <property type="entry name" value="TonB-dependent receptor, beta-barrel domain"/>
    <property type="match status" value="1"/>
</dbReference>
<dbReference type="InterPro" id="IPR000531">
    <property type="entry name" value="Beta-barrel_TonB"/>
</dbReference>
<evidence type="ECO:0000256" key="6">
    <source>
        <dbReference type="ARBA" id="ARBA00023077"/>
    </source>
</evidence>
<evidence type="ECO:0000256" key="7">
    <source>
        <dbReference type="ARBA" id="ARBA00023136"/>
    </source>
</evidence>
<evidence type="ECO:0000256" key="9">
    <source>
        <dbReference type="ARBA" id="ARBA00023237"/>
    </source>
</evidence>
<dbReference type="InterPro" id="IPR036942">
    <property type="entry name" value="Beta-barrel_TonB_sf"/>
</dbReference>
<evidence type="ECO:0000256" key="4">
    <source>
        <dbReference type="ARBA" id="ARBA00022692"/>
    </source>
</evidence>
<keyword evidence="6 11" id="KW-0798">TonB box</keyword>
<dbReference type="InterPro" id="IPR012910">
    <property type="entry name" value="Plug_dom"/>
</dbReference>
<keyword evidence="3 10" id="KW-1134">Transmembrane beta strand</keyword>
<evidence type="ECO:0000256" key="10">
    <source>
        <dbReference type="PROSITE-ProRule" id="PRU01360"/>
    </source>
</evidence>
<dbReference type="Pfam" id="PF07715">
    <property type="entry name" value="Plug"/>
    <property type="match status" value="1"/>
</dbReference>
<keyword evidence="2 10" id="KW-0813">Transport</keyword>
<evidence type="ECO:0000256" key="3">
    <source>
        <dbReference type="ARBA" id="ARBA00022452"/>
    </source>
</evidence>
<organism evidence="14 15">
    <name type="scientific">Aquimarina gracilis</name>
    <dbReference type="NCBI Taxonomy" id="874422"/>
    <lineage>
        <taxon>Bacteria</taxon>
        <taxon>Pseudomonadati</taxon>
        <taxon>Bacteroidota</taxon>
        <taxon>Flavobacteriia</taxon>
        <taxon>Flavobacteriales</taxon>
        <taxon>Flavobacteriaceae</taxon>
        <taxon>Aquimarina</taxon>
    </lineage>
</organism>
<gene>
    <name evidence="14" type="ORF">U6A24_11730</name>
</gene>
<reference evidence="14 15" key="1">
    <citation type="journal article" date="2013" name="Int. J. Syst. Evol. Microbiol.">
        <title>Aquimarina gracilis sp. nov., isolated from the gut microflora of a mussel, Mytilus coruscus, and emended description of Aquimarina spongiae.</title>
        <authorList>
            <person name="Park S.C."/>
            <person name="Choe H.N."/>
            <person name="Baik K.S."/>
            <person name="Seong C.N."/>
        </authorList>
    </citation>
    <scope>NUCLEOTIDE SEQUENCE [LARGE SCALE GENOMIC DNA]</scope>
    <source>
        <strain evidence="14 15">PSC32</strain>
    </source>
</reference>
<dbReference type="Proteomes" id="UP001327027">
    <property type="component" value="Unassembled WGS sequence"/>
</dbReference>
<evidence type="ECO:0000259" key="12">
    <source>
        <dbReference type="Pfam" id="PF00593"/>
    </source>
</evidence>
<feature type="domain" description="TonB-dependent receptor plug" evidence="13">
    <location>
        <begin position="266"/>
        <end position="356"/>
    </location>
</feature>
<dbReference type="Pfam" id="PF00593">
    <property type="entry name" value="TonB_dep_Rec_b-barrel"/>
    <property type="match status" value="1"/>
</dbReference>
<dbReference type="Gene3D" id="2.60.40.1120">
    <property type="entry name" value="Carboxypeptidase-like, regulatory domain"/>
    <property type="match status" value="1"/>
</dbReference>
<keyword evidence="7 10" id="KW-0472">Membrane</keyword>
<evidence type="ECO:0000256" key="5">
    <source>
        <dbReference type="ARBA" id="ARBA00022729"/>
    </source>
</evidence>
<dbReference type="PANTHER" id="PTHR30069">
    <property type="entry name" value="TONB-DEPENDENT OUTER MEMBRANE RECEPTOR"/>
    <property type="match status" value="1"/>
</dbReference>
<keyword evidence="8 14" id="KW-0675">Receptor</keyword>
<evidence type="ECO:0000256" key="1">
    <source>
        <dbReference type="ARBA" id="ARBA00004571"/>
    </source>
</evidence>
<proteinExistence type="inferred from homology"/>
<dbReference type="SUPFAM" id="SSF49464">
    <property type="entry name" value="Carboxypeptidase regulatory domain-like"/>
    <property type="match status" value="1"/>
</dbReference>
<dbReference type="RefSeq" id="WP_324180161.1">
    <property type="nucleotide sequence ID" value="NZ_BAABAW010000006.1"/>
</dbReference>